<dbReference type="InterPro" id="IPR007248">
    <property type="entry name" value="Mpv17_PMP22"/>
</dbReference>
<keyword evidence="5" id="KW-0472">Membrane</keyword>
<feature type="region of interest" description="Disordered" evidence="7">
    <location>
        <begin position="248"/>
        <end position="270"/>
    </location>
</feature>
<gene>
    <name evidence="8" type="ORF">B0A50_02657</name>
</gene>
<proteinExistence type="inferred from homology"/>
<evidence type="ECO:0000256" key="6">
    <source>
        <dbReference type="RuleBase" id="RU363053"/>
    </source>
</evidence>
<evidence type="ECO:0000256" key="5">
    <source>
        <dbReference type="ARBA" id="ARBA00023136"/>
    </source>
</evidence>
<accession>A0A4U0U5K0</accession>
<sequence length="270" mass="30260">MSFPLFSGRSALRRLHQTVRRNISRRHQARFESSKQTFTGNGGAEAGKQQSKQWTIPGPGWGWIEPLGAPLRAYGNMQKRSPILTQLESTLIIYYLGDVSAQIMQTNAFADASYEPARGLKALTIGLISSIPSYKWFLFLGRHFNYSSHLVSIGVKILVNQTVFTPVFNTYFFGMQSLLSGSTLEEAKRRVFDTVPVSWRNSWKVWPLVTAFSFTFIPPQSRSVFAGVIAIFWQTYLSWLNKNAEAGEKGRAQADEGTAKVDSSKSTTRG</sequence>
<comment type="similarity">
    <text evidence="2 6">Belongs to the peroxisomal membrane protein PXMP2/4 family.</text>
</comment>
<dbReference type="AlphaFoldDB" id="A0A4U0U5K0"/>
<dbReference type="Pfam" id="PF04117">
    <property type="entry name" value="Mpv17_PMP22"/>
    <property type="match status" value="1"/>
</dbReference>
<dbReference type="EMBL" id="NAJL01000011">
    <property type="protein sequence ID" value="TKA30430.1"/>
    <property type="molecule type" value="Genomic_DNA"/>
</dbReference>
<dbReference type="OrthoDB" id="430207at2759"/>
<feature type="compositionally biased region" description="Basic and acidic residues" evidence="7">
    <location>
        <begin position="248"/>
        <end position="263"/>
    </location>
</feature>
<evidence type="ECO:0000313" key="9">
    <source>
        <dbReference type="Proteomes" id="UP000308549"/>
    </source>
</evidence>
<evidence type="ECO:0000256" key="2">
    <source>
        <dbReference type="ARBA" id="ARBA00006824"/>
    </source>
</evidence>
<evidence type="ECO:0000256" key="3">
    <source>
        <dbReference type="ARBA" id="ARBA00022692"/>
    </source>
</evidence>
<protein>
    <submittedName>
        <fullName evidence="8">Uncharacterized protein</fullName>
    </submittedName>
</protein>
<evidence type="ECO:0000256" key="1">
    <source>
        <dbReference type="ARBA" id="ARBA00004141"/>
    </source>
</evidence>
<keyword evidence="4" id="KW-1133">Transmembrane helix</keyword>
<dbReference type="PANTHER" id="PTHR11266:SF113">
    <property type="entry name" value="MEMBRANE PROTEIN, MPV17_PMP22 FAMILY, PUTATIVE (AFU_ORTHOLOGUE AFUA_1G13840)-RELATED"/>
    <property type="match status" value="1"/>
</dbReference>
<evidence type="ECO:0000313" key="8">
    <source>
        <dbReference type="EMBL" id="TKA30430.1"/>
    </source>
</evidence>
<organism evidence="8 9">
    <name type="scientific">Salinomyces thailandicus</name>
    <dbReference type="NCBI Taxonomy" id="706561"/>
    <lineage>
        <taxon>Eukaryota</taxon>
        <taxon>Fungi</taxon>
        <taxon>Dikarya</taxon>
        <taxon>Ascomycota</taxon>
        <taxon>Pezizomycotina</taxon>
        <taxon>Dothideomycetes</taxon>
        <taxon>Dothideomycetidae</taxon>
        <taxon>Mycosphaerellales</taxon>
        <taxon>Teratosphaeriaceae</taxon>
        <taxon>Salinomyces</taxon>
    </lineage>
</organism>
<dbReference type="GO" id="GO:0016020">
    <property type="term" value="C:membrane"/>
    <property type="evidence" value="ECO:0007669"/>
    <property type="project" value="UniProtKB-SubCell"/>
</dbReference>
<evidence type="ECO:0000256" key="7">
    <source>
        <dbReference type="SAM" id="MobiDB-lite"/>
    </source>
</evidence>
<evidence type="ECO:0000256" key="4">
    <source>
        <dbReference type="ARBA" id="ARBA00022989"/>
    </source>
</evidence>
<keyword evidence="9" id="KW-1185">Reference proteome</keyword>
<dbReference type="PANTHER" id="PTHR11266">
    <property type="entry name" value="PEROXISOMAL MEMBRANE PROTEIN 2, PXMP2 MPV17"/>
    <property type="match status" value="1"/>
</dbReference>
<name>A0A4U0U5K0_9PEZI</name>
<comment type="subcellular location">
    <subcellularLocation>
        <location evidence="1">Membrane</location>
        <topology evidence="1">Multi-pass membrane protein</topology>
    </subcellularLocation>
</comment>
<feature type="region of interest" description="Disordered" evidence="7">
    <location>
        <begin position="27"/>
        <end position="52"/>
    </location>
</feature>
<dbReference type="GO" id="GO:0005739">
    <property type="term" value="C:mitochondrion"/>
    <property type="evidence" value="ECO:0007669"/>
    <property type="project" value="TreeGrafter"/>
</dbReference>
<reference evidence="8 9" key="1">
    <citation type="submission" date="2017-03" db="EMBL/GenBank/DDBJ databases">
        <title>Genomes of endolithic fungi from Antarctica.</title>
        <authorList>
            <person name="Coleine C."/>
            <person name="Masonjones S."/>
            <person name="Stajich J.E."/>
        </authorList>
    </citation>
    <scope>NUCLEOTIDE SEQUENCE [LARGE SCALE GENOMIC DNA]</scope>
    <source>
        <strain evidence="8 9">CCFEE 6315</strain>
    </source>
</reference>
<dbReference type="Proteomes" id="UP000308549">
    <property type="component" value="Unassembled WGS sequence"/>
</dbReference>
<comment type="caution">
    <text evidence="8">The sequence shown here is derived from an EMBL/GenBank/DDBJ whole genome shotgun (WGS) entry which is preliminary data.</text>
</comment>
<keyword evidence="3" id="KW-0812">Transmembrane</keyword>